<dbReference type="Pfam" id="PF01399">
    <property type="entry name" value="PCI"/>
    <property type="match status" value="1"/>
</dbReference>
<protein>
    <recommendedName>
        <fullName evidence="2">PCI domain-containing protein</fullName>
    </recommendedName>
</protein>
<accession>A0A7S3L4N1</accession>
<name>A0A7S3L4N1_9STRA</name>
<gene>
    <name evidence="3" type="ORF">ACOF00016_LOCUS8920</name>
</gene>
<dbReference type="InterPro" id="IPR000717">
    <property type="entry name" value="PCI_dom"/>
</dbReference>
<dbReference type="InterPro" id="IPR036388">
    <property type="entry name" value="WH-like_DNA-bd_sf"/>
</dbReference>
<evidence type="ECO:0000313" key="3">
    <source>
        <dbReference type="EMBL" id="CAE0411613.1"/>
    </source>
</evidence>
<feature type="region of interest" description="Disordered" evidence="1">
    <location>
        <begin position="34"/>
        <end position="53"/>
    </location>
</feature>
<sequence>MFNRNDKRNELRAALNAGDPYALAKVFKILTVSPNKSPSEPNPPSSKEPLNENGVDFTNVAKLLMEANEYASHGYAVKSYDAQASLHAAFNQAFGSSSGNWLVPSMQAVCKTTHVLAVAADKEAASADNARLQNAVTLLQESFSRTFNDRKELRPEDPLNDTDGSKKVGVLYIVNELFSIYFSLNTLRLCKNLVRPVESRNLHTAGSLGDMVTYRYYTGRLNLFEDQYAEAETNLEYAFKHCHKDAIHNKKLILRYLVPVKLYRGRLPSVNLLAKYQLLEFAPLVDSIRKGDLKTFNDTVNLCQDRFIRQGTFLLVEKCKTVCYRNLFKRLCLVMQKNQIPLSVPQKALDSMGMRMDVDEIECILANLIYNGYLRGYIAHNKRYLVLSKLDPFPVSAVIPK</sequence>
<evidence type="ECO:0000259" key="2">
    <source>
        <dbReference type="PROSITE" id="PS50250"/>
    </source>
</evidence>
<proteinExistence type="predicted"/>
<dbReference type="PROSITE" id="PS50250">
    <property type="entry name" value="PCI"/>
    <property type="match status" value="1"/>
</dbReference>
<dbReference type="SMART" id="SM00753">
    <property type="entry name" value="PAM"/>
    <property type="match status" value="1"/>
</dbReference>
<dbReference type="PANTHER" id="PTHR12732">
    <property type="entry name" value="UNCHARACTERIZED PROTEASOME COMPONENT REGION PCI-CONTAINING"/>
    <property type="match status" value="1"/>
</dbReference>
<dbReference type="AlphaFoldDB" id="A0A7S3L4N1"/>
<dbReference type="GO" id="GO:0016973">
    <property type="term" value="P:poly(A)+ mRNA export from nucleus"/>
    <property type="evidence" value="ECO:0007669"/>
    <property type="project" value="TreeGrafter"/>
</dbReference>
<dbReference type="GO" id="GO:0003690">
    <property type="term" value="F:double-stranded DNA binding"/>
    <property type="evidence" value="ECO:0007669"/>
    <property type="project" value="InterPro"/>
</dbReference>
<dbReference type="Gene3D" id="1.10.10.10">
    <property type="entry name" value="Winged helix-like DNA-binding domain superfamily/Winged helix DNA-binding domain"/>
    <property type="match status" value="1"/>
</dbReference>
<dbReference type="GO" id="GO:0003723">
    <property type="term" value="F:RNA binding"/>
    <property type="evidence" value="ECO:0007669"/>
    <property type="project" value="InterPro"/>
</dbReference>
<reference evidence="3" key="1">
    <citation type="submission" date="2021-01" db="EMBL/GenBank/DDBJ databases">
        <authorList>
            <person name="Corre E."/>
            <person name="Pelletier E."/>
            <person name="Niang G."/>
            <person name="Scheremetjew M."/>
            <person name="Finn R."/>
            <person name="Kale V."/>
            <person name="Holt S."/>
            <person name="Cochrane G."/>
            <person name="Meng A."/>
            <person name="Brown T."/>
            <person name="Cohen L."/>
        </authorList>
    </citation>
    <scope>NUCLEOTIDE SEQUENCE</scope>
    <source>
        <strain evidence="3">CCMP127</strain>
    </source>
</reference>
<dbReference type="PANTHER" id="PTHR12732:SF0">
    <property type="entry name" value="PCI DOMAIN-CONTAINING PROTEIN 2"/>
    <property type="match status" value="1"/>
</dbReference>
<feature type="domain" description="PCI" evidence="2">
    <location>
        <begin position="212"/>
        <end position="392"/>
    </location>
</feature>
<evidence type="ECO:0000256" key="1">
    <source>
        <dbReference type="SAM" id="MobiDB-lite"/>
    </source>
</evidence>
<dbReference type="EMBL" id="HBIM01010668">
    <property type="protein sequence ID" value="CAE0411613.1"/>
    <property type="molecule type" value="Transcribed_RNA"/>
</dbReference>
<dbReference type="GO" id="GO:0070390">
    <property type="term" value="C:transcription export complex 2"/>
    <property type="evidence" value="ECO:0007669"/>
    <property type="project" value="TreeGrafter"/>
</dbReference>
<dbReference type="GO" id="GO:0006368">
    <property type="term" value="P:transcription elongation by RNA polymerase II"/>
    <property type="evidence" value="ECO:0007669"/>
    <property type="project" value="TreeGrafter"/>
</dbReference>
<organism evidence="3">
    <name type="scientific">Amphora coffeiformis</name>
    <dbReference type="NCBI Taxonomy" id="265554"/>
    <lineage>
        <taxon>Eukaryota</taxon>
        <taxon>Sar</taxon>
        <taxon>Stramenopiles</taxon>
        <taxon>Ochrophyta</taxon>
        <taxon>Bacillariophyta</taxon>
        <taxon>Bacillariophyceae</taxon>
        <taxon>Bacillariophycidae</taxon>
        <taxon>Thalassiophysales</taxon>
        <taxon>Catenulaceae</taxon>
        <taxon>Amphora</taxon>
    </lineage>
</organism>
<dbReference type="GO" id="GO:0000973">
    <property type="term" value="P:post-transcriptional tethering of RNA polymerase II gene DNA at nuclear periphery"/>
    <property type="evidence" value="ECO:0007669"/>
    <property type="project" value="TreeGrafter"/>
</dbReference>
<dbReference type="InterPro" id="IPR045114">
    <property type="entry name" value="Csn12-like"/>
</dbReference>